<comment type="caution">
    <text evidence="1">The sequence shown here is derived from an EMBL/GenBank/DDBJ whole genome shotgun (WGS) entry which is preliminary data.</text>
</comment>
<protein>
    <recommendedName>
        <fullName evidence="3">Transposase</fullName>
    </recommendedName>
</protein>
<keyword evidence="2" id="KW-1185">Reference proteome</keyword>
<accession>A0ABQ8XM00</accession>
<reference evidence="1" key="1">
    <citation type="submission" date="2022-08" db="EMBL/GenBank/DDBJ databases">
        <title>Novel sulfate-reducing endosymbionts in the free-living metamonad Anaeramoeba.</title>
        <authorList>
            <person name="Jerlstrom-Hultqvist J."/>
            <person name="Cepicka I."/>
            <person name="Gallot-Lavallee L."/>
            <person name="Salas-Leiva D."/>
            <person name="Curtis B.A."/>
            <person name="Zahonova K."/>
            <person name="Pipaliya S."/>
            <person name="Dacks J."/>
            <person name="Roger A.J."/>
        </authorList>
    </citation>
    <scope>NUCLEOTIDE SEQUENCE</scope>
    <source>
        <strain evidence="1">Schooner1</strain>
    </source>
</reference>
<organism evidence="1 2">
    <name type="scientific">Anaeramoeba flamelloides</name>
    <dbReference type="NCBI Taxonomy" id="1746091"/>
    <lineage>
        <taxon>Eukaryota</taxon>
        <taxon>Metamonada</taxon>
        <taxon>Anaeramoebidae</taxon>
        <taxon>Anaeramoeba</taxon>
    </lineage>
</organism>
<name>A0ABQ8XM00_9EUKA</name>
<gene>
    <name evidence="1" type="ORF">M0813_30226</name>
</gene>
<dbReference type="EMBL" id="JAOAOG010000283">
    <property type="protein sequence ID" value="KAJ6233120.1"/>
    <property type="molecule type" value="Genomic_DNA"/>
</dbReference>
<sequence length="366" mass="43536">MEAEAAKYFCEKHKEKINLVGVVKDGDTKLAKIFEAAWNRVNILKDSNHLLKNIRKNIQENANFKCIKNVSLPLTQWIRSKIGKSWSSLELKIYIKMSILHFLNIHDCCEHKMPYNDRYDFPPLNIIDKKYIREIKNKIQDEIENYLNILSKNIKIVEEKLNSNKMNKKDELYWIGVIVDIANKKFFFLHKKYFSIKIIASMYKKLKLKTKILFSITPQLIELNEIIDVLSDRSEELFQAGSTNRCESFMNSRTKFIEKRFNSSKQWEMRCQFSVLNRELPEWKTILMAQLGLNINLPQIISQAKKNLEKQYEKIRQNTQEYKTGRYTRKLNSYSKEARRIEEGYYIFKKKIGQGKSKDTKIFLQV</sequence>
<proteinExistence type="predicted"/>
<evidence type="ECO:0000313" key="2">
    <source>
        <dbReference type="Proteomes" id="UP001150062"/>
    </source>
</evidence>
<evidence type="ECO:0008006" key="3">
    <source>
        <dbReference type="Google" id="ProtNLM"/>
    </source>
</evidence>
<evidence type="ECO:0000313" key="1">
    <source>
        <dbReference type="EMBL" id="KAJ6233120.1"/>
    </source>
</evidence>
<dbReference type="Proteomes" id="UP001150062">
    <property type="component" value="Unassembled WGS sequence"/>
</dbReference>